<keyword evidence="10" id="KW-1185">Reference proteome</keyword>
<dbReference type="GO" id="GO:0006081">
    <property type="term" value="P:aldehyde metabolic process"/>
    <property type="evidence" value="ECO:0007669"/>
    <property type="project" value="InterPro"/>
</dbReference>
<dbReference type="HOGENOM" id="CLU_005391_3_1_7"/>
<feature type="active site" evidence="5">
    <location>
        <position position="328"/>
    </location>
</feature>
<comment type="similarity">
    <text evidence="1 4 7">Belongs to the aldehyde dehydrogenase family.</text>
</comment>
<dbReference type="EMBL" id="CP001087">
    <property type="protein sequence ID" value="ACN14276.1"/>
    <property type="molecule type" value="Genomic_DNA"/>
</dbReference>
<evidence type="ECO:0000256" key="6">
    <source>
        <dbReference type="PROSITE-ProRule" id="PRU10007"/>
    </source>
</evidence>
<dbReference type="SUPFAM" id="SSF53720">
    <property type="entry name" value="ALDH-like"/>
    <property type="match status" value="1"/>
</dbReference>
<evidence type="ECO:0000256" key="3">
    <source>
        <dbReference type="ARBA" id="ARBA00023027"/>
    </source>
</evidence>
<dbReference type="Pfam" id="PF00171">
    <property type="entry name" value="Aldedh"/>
    <property type="match status" value="1"/>
</dbReference>
<evidence type="ECO:0000313" key="9">
    <source>
        <dbReference type="EMBL" id="ACN14276.1"/>
    </source>
</evidence>
<dbReference type="KEGG" id="dat:HRM2_11640"/>
<dbReference type="Gene3D" id="3.40.605.10">
    <property type="entry name" value="Aldehyde Dehydrogenase, Chain A, domain 1"/>
    <property type="match status" value="1"/>
</dbReference>
<dbReference type="PROSITE" id="PS00070">
    <property type="entry name" value="ALDEHYDE_DEHYDR_CYS"/>
    <property type="match status" value="1"/>
</dbReference>
<dbReference type="InterPro" id="IPR016162">
    <property type="entry name" value="Ald_DH_N"/>
</dbReference>
<protein>
    <recommendedName>
        <fullName evidence="4">Aldehyde dehydrogenase</fullName>
    </recommendedName>
</protein>
<evidence type="ECO:0000256" key="4">
    <source>
        <dbReference type="PIRNR" id="PIRNR036492"/>
    </source>
</evidence>
<dbReference type="CDD" id="cd07136">
    <property type="entry name" value="ALDH_YwdH-P39616"/>
    <property type="match status" value="1"/>
</dbReference>
<evidence type="ECO:0000256" key="2">
    <source>
        <dbReference type="ARBA" id="ARBA00023002"/>
    </source>
</evidence>
<dbReference type="STRING" id="177437.HRM2_11640"/>
<dbReference type="PANTHER" id="PTHR43570">
    <property type="entry name" value="ALDEHYDE DEHYDROGENASE"/>
    <property type="match status" value="1"/>
</dbReference>
<dbReference type="InterPro" id="IPR012394">
    <property type="entry name" value="Aldehyde_DH_NAD(P)"/>
</dbReference>
<dbReference type="PANTHER" id="PTHR43570:SF16">
    <property type="entry name" value="ALDEHYDE DEHYDROGENASE TYPE III, ISOFORM Q"/>
    <property type="match status" value="1"/>
</dbReference>
<dbReference type="InterPro" id="IPR016161">
    <property type="entry name" value="Ald_DH/histidinol_DH"/>
</dbReference>
<organism evidence="9 10">
    <name type="scientific">Desulforapulum autotrophicum (strain ATCC 43914 / DSM 3382 / VKM B-1955 / HRM2)</name>
    <name type="common">Desulfobacterium autotrophicum</name>
    <dbReference type="NCBI Taxonomy" id="177437"/>
    <lineage>
        <taxon>Bacteria</taxon>
        <taxon>Pseudomonadati</taxon>
        <taxon>Thermodesulfobacteriota</taxon>
        <taxon>Desulfobacteria</taxon>
        <taxon>Desulfobacterales</taxon>
        <taxon>Desulfobacteraceae</taxon>
        <taxon>Desulforapulum</taxon>
    </lineage>
</organism>
<name>C0QLX0_DESAH</name>
<proteinExistence type="inferred from homology"/>
<dbReference type="PIRSF" id="PIRSF036492">
    <property type="entry name" value="ALDH"/>
    <property type="match status" value="1"/>
</dbReference>
<dbReference type="InterPro" id="IPR029510">
    <property type="entry name" value="Ald_DH_CS_GLU"/>
</dbReference>
<dbReference type="Proteomes" id="UP000000442">
    <property type="component" value="Chromosome"/>
</dbReference>
<keyword evidence="3" id="KW-0520">NAD</keyword>
<dbReference type="eggNOG" id="COG1012">
    <property type="taxonomic scope" value="Bacteria"/>
</dbReference>
<dbReference type="GO" id="GO:0005737">
    <property type="term" value="C:cytoplasm"/>
    <property type="evidence" value="ECO:0007669"/>
    <property type="project" value="TreeGrafter"/>
</dbReference>
<keyword evidence="2 4" id="KW-0560">Oxidoreductase</keyword>
<dbReference type="Gene3D" id="3.40.309.10">
    <property type="entry name" value="Aldehyde Dehydrogenase, Chain A, domain 2"/>
    <property type="match status" value="1"/>
</dbReference>
<dbReference type="InterPro" id="IPR015590">
    <property type="entry name" value="Aldehyde_DH_dom"/>
</dbReference>
<feature type="domain" description="Aldehyde dehydrogenase" evidence="8">
    <location>
        <begin position="88"/>
        <end position="512"/>
    </location>
</feature>
<dbReference type="FunFam" id="3.40.309.10:FF:000003">
    <property type="entry name" value="Aldehyde dehydrogenase"/>
    <property type="match status" value="1"/>
</dbReference>
<evidence type="ECO:0000256" key="1">
    <source>
        <dbReference type="ARBA" id="ARBA00009986"/>
    </source>
</evidence>
<evidence type="ECO:0000256" key="7">
    <source>
        <dbReference type="RuleBase" id="RU003345"/>
    </source>
</evidence>
<dbReference type="GO" id="GO:0004029">
    <property type="term" value="F:aldehyde dehydrogenase (NAD+) activity"/>
    <property type="evidence" value="ECO:0007669"/>
    <property type="project" value="TreeGrafter"/>
</dbReference>
<sequence>MIQLFCKSIDLVPRKGFHGIVATILHESKSNPTFLTCPWEKINLVKYYCPNLTFSLYFFNRGMLDSLNKINFKPNLEDPMSVIQNSTIKALVDNQHNFFRTRVTQGYEFRKKHLERLGYAIKTHEARIHRALKQDLGKPEFEAYATETGICLNEIALTLKHLKDWMRPRRVKTALLAQPGTSNILYSPLGVNLVIAPYNYPFQLAMAPLIAAIAAGNCVVLKPSEMTPRTSEIICNLVQTNFDPGFVEVVPGEVEETRILLSQRFDHIFFTGSSRVGRLVMQAAALNLTPVTLELGGKSPCIVHRDANLEIAARRVVRGKFINAGQTCVAPDYLLVHSDVKSIFLKKLANRIILCYGKNAITSPDYGRIVNDNHFQRIMGLIDPARVVVGGTSDPSQRFIAPTVMDRVTIDDDIMQQEIFGPVLPVLEYETMDDIYNIVEKLPAHPLACYVFSNSRKVQNTLTANIQFGGGCINNSLMHLVNHNLPFGGVGLSGMGAYHGFSGFEQFSHKKAILKSSPWLDLPMFYPPYRKKLSFLKKILG</sequence>
<accession>C0QLX0</accession>
<evidence type="ECO:0000313" key="10">
    <source>
        <dbReference type="Proteomes" id="UP000000442"/>
    </source>
</evidence>
<dbReference type="AlphaFoldDB" id="C0QLX0"/>
<evidence type="ECO:0000256" key="5">
    <source>
        <dbReference type="PIRSR" id="PIRSR036492-1"/>
    </source>
</evidence>
<dbReference type="InterPro" id="IPR016160">
    <property type="entry name" value="Ald_DH_CS_CYS"/>
</dbReference>
<dbReference type="PROSITE" id="PS00687">
    <property type="entry name" value="ALDEHYDE_DEHYDR_GLU"/>
    <property type="match status" value="1"/>
</dbReference>
<gene>
    <name evidence="9" type="ordered locus">HRM2_11640</name>
</gene>
<evidence type="ECO:0000259" key="8">
    <source>
        <dbReference type="Pfam" id="PF00171"/>
    </source>
</evidence>
<dbReference type="FunFam" id="3.40.605.10:FF:000004">
    <property type="entry name" value="Aldehyde dehydrogenase"/>
    <property type="match status" value="1"/>
</dbReference>
<reference evidence="9 10" key="1">
    <citation type="journal article" date="2009" name="Environ. Microbiol.">
        <title>Genome sequence of Desulfobacterium autotrophicum HRM2, a marine sulfate reducer oxidizing organic carbon completely to carbon dioxide.</title>
        <authorList>
            <person name="Strittmatter A.W."/>
            <person name="Liesegang H."/>
            <person name="Rabus R."/>
            <person name="Decker I."/>
            <person name="Amann J."/>
            <person name="Andres S."/>
            <person name="Henne A."/>
            <person name="Fricke W.F."/>
            <person name="Martinez-Arias R."/>
            <person name="Bartels D."/>
            <person name="Goesmann A."/>
            <person name="Krause L."/>
            <person name="Puehler A."/>
            <person name="Klenk H.P."/>
            <person name="Richter M."/>
            <person name="Schuler M."/>
            <person name="Gloeckner F.O."/>
            <person name="Meyerdierks A."/>
            <person name="Gottschalk G."/>
            <person name="Amann R."/>
        </authorList>
    </citation>
    <scope>NUCLEOTIDE SEQUENCE [LARGE SCALE GENOMIC DNA]</scope>
    <source>
        <strain evidence="10">ATCC 43914 / DSM 3382 / HRM2</strain>
    </source>
</reference>
<feature type="active site" evidence="5 6">
    <location>
        <position position="294"/>
    </location>
</feature>
<dbReference type="InterPro" id="IPR016163">
    <property type="entry name" value="Ald_DH_C"/>
</dbReference>